<evidence type="ECO:0000313" key="3">
    <source>
        <dbReference type="Proteomes" id="UP000199468"/>
    </source>
</evidence>
<dbReference type="Pfam" id="PF04909">
    <property type="entry name" value="Amidohydro_2"/>
    <property type="match status" value="1"/>
</dbReference>
<proteinExistence type="predicted"/>
<keyword evidence="2" id="KW-0378">Hydrolase</keyword>
<dbReference type="GO" id="GO:0016787">
    <property type="term" value="F:hydrolase activity"/>
    <property type="evidence" value="ECO:0007669"/>
    <property type="project" value="UniProtKB-KW"/>
</dbReference>
<accession>A0ABY0NYV9</accession>
<sequence>MTETVLPRSHRPPGWTLPAGACDCHAHVFGPYERFPVSHRMHYAAPLAPAAAHRGMLDRIGLAHGVLVQPGAYGEDPSPILDALSQGGGRLRGIAAASERVPQADLDAWDAAGIRGLRFNDMTVPGGAGPFPGSVGTEALAAMAPGMRERGWHAEIWAGIDRHVENLPLYRASGLPIVLDHMAGLQIARGLDDPSFRMILDALREGWLWIKLVLCRCSQDFPDYADARPFHDALIEANPERVIWGSDWPHLRLAERAPDVGHLLDLFAEWVPDAGLRQQILVDNPRKLYGF</sequence>
<dbReference type="PANTHER" id="PTHR35563:SF2">
    <property type="entry name" value="BARREL METAL-DEPENDENT HYDROLASE, PUTATIVE (AFU_ORTHOLOGUE AFUA_1G16240)-RELATED"/>
    <property type="match status" value="1"/>
</dbReference>
<dbReference type="Gene3D" id="3.20.20.140">
    <property type="entry name" value="Metal-dependent hydrolases"/>
    <property type="match status" value="1"/>
</dbReference>
<dbReference type="InterPro" id="IPR032466">
    <property type="entry name" value="Metal_Hydrolase"/>
</dbReference>
<feature type="domain" description="Amidohydrolase-related" evidence="1">
    <location>
        <begin position="22"/>
        <end position="291"/>
    </location>
</feature>
<dbReference type="RefSeq" id="WP_210184275.1">
    <property type="nucleotide sequence ID" value="NZ_FNBZ01000003.1"/>
</dbReference>
<dbReference type="InterPro" id="IPR052358">
    <property type="entry name" value="Aro_Compnd_Degr_Hydrolases"/>
</dbReference>
<dbReference type="InterPro" id="IPR006680">
    <property type="entry name" value="Amidohydro-rel"/>
</dbReference>
<name>A0ABY0NYV9_9HYPH</name>
<evidence type="ECO:0000259" key="1">
    <source>
        <dbReference type="Pfam" id="PF04909"/>
    </source>
</evidence>
<gene>
    <name evidence="2" type="ORF">SAMN05421844_103571</name>
</gene>
<organism evidence="2 3">
    <name type="scientific">Bosea robiniae</name>
    <dbReference type="NCBI Taxonomy" id="1036780"/>
    <lineage>
        <taxon>Bacteria</taxon>
        <taxon>Pseudomonadati</taxon>
        <taxon>Pseudomonadota</taxon>
        <taxon>Alphaproteobacteria</taxon>
        <taxon>Hyphomicrobiales</taxon>
        <taxon>Boseaceae</taxon>
        <taxon>Bosea</taxon>
    </lineage>
</organism>
<comment type="caution">
    <text evidence="2">The sequence shown here is derived from an EMBL/GenBank/DDBJ whole genome shotgun (WGS) entry which is preliminary data.</text>
</comment>
<dbReference type="PANTHER" id="PTHR35563">
    <property type="entry name" value="BARREL METAL-DEPENDENT HYDROLASE, PUTATIVE (AFU_ORTHOLOGUE AFUA_1G16240)-RELATED"/>
    <property type="match status" value="1"/>
</dbReference>
<keyword evidence="3" id="KW-1185">Reference proteome</keyword>
<reference evidence="2 3" key="1">
    <citation type="submission" date="2016-10" db="EMBL/GenBank/DDBJ databases">
        <authorList>
            <person name="Varghese N."/>
            <person name="Submissions S."/>
        </authorList>
    </citation>
    <scope>NUCLEOTIDE SEQUENCE [LARGE SCALE GENOMIC DNA]</scope>
    <source>
        <strain evidence="2 3">DSM 26672</strain>
    </source>
</reference>
<protein>
    <submittedName>
        <fullName evidence="2">Predicted metal-dependent hydrolase, TIM-barrel fold</fullName>
    </submittedName>
</protein>
<dbReference type="Proteomes" id="UP000199468">
    <property type="component" value="Unassembled WGS sequence"/>
</dbReference>
<evidence type="ECO:0000313" key="2">
    <source>
        <dbReference type="EMBL" id="SDG33766.1"/>
    </source>
</evidence>
<dbReference type="SUPFAM" id="SSF51556">
    <property type="entry name" value="Metallo-dependent hydrolases"/>
    <property type="match status" value="1"/>
</dbReference>
<dbReference type="EMBL" id="FNBZ01000003">
    <property type="protein sequence ID" value="SDG33766.1"/>
    <property type="molecule type" value="Genomic_DNA"/>
</dbReference>